<dbReference type="InterPro" id="IPR006094">
    <property type="entry name" value="Oxid_FAD_bind_N"/>
</dbReference>
<keyword evidence="9" id="KW-1185">Reference proteome</keyword>
<feature type="signal peptide" evidence="6">
    <location>
        <begin position="1"/>
        <end position="22"/>
    </location>
</feature>
<evidence type="ECO:0000313" key="9">
    <source>
        <dbReference type="Proteomes" id="UP000235388"/>
    </source>
</evidence>
<evidence type="ECO:0000256" key="5">
    <source>
        <dbReference type="ARBA" id="ARBA00023002"/>
    </source>
</evidence>
<dbReference type="Proteomes" id="UP000235388">
    <property type="component" value="Unassembled WGS sequence"/>
</dbReference>
<feature type="domain" description="FAD-binding PCMH-type" evidence="7">
    <location>
        <begin position="57"/>
        <end position="230"/>
    </location>
</feature>
<dbReference type="AlphaFoldDB" id="A0A2N5S9Z7"/>
<gene>
    <name evidence="8" type="ORF">PCANC_22768</name>
</gene>
<feature type="chain" id="PRO_5014898324" description="FAD-binding PCMH-type domain-containing protein" evidence="6">
    <location>
        <begin position="23"/>
        <end position="518"/>
    </location>
</feature>
<dbReference type="PANTHER" id="PTHR42973">
    <property type="entry name" value="BINDING OXIDOREDUCTASE, PUTATIVE (AFU_ORTHOLOGUE AFUA_1G17690)-RELATED"/>
    <property type="match status" value="1"/>
</dbReference>
<dbReference type="Pfam" id="PF08031">
    <property type="entry name" value="BBE"/>
    <property type="match status" value="1"/>
</dbReference>
<dbReference type="Gene3D" id="3.30.465.10">
    <property type="match status" value="1"/>
</dbReference>
<comment type="cofactor">
    <cofactor evidence="1">
        <name>FAD</name>
        <dbReference type="ChEBI" id="CHEBI:57692"/>
    </cofactor>
</comment>
<name>A0A2N5S9Z7_9BASI</name>
<keyword evidence="5" id="KW-0560">Oxidoreductase</keyword>
<sequence length="518" mass="56135">MSTSMLVVVWLLAHLGGYLVSADTASLRQKLSALNIDAVFPGDPNYEKFSTAFNRRFTYRPAAIVFPDNTNAVANSVKVGVGEKLLISPRAGGHSYAAYGLGGTNGALVIDLQRINQISVDASSGEAVIGTGSRLGDIALSLNDQGGRALPHGVCPYVGLGGHASFGGFGLTSRQWGLTIDQIIEHEVVLGNGSIVTTSKTVNPDLFWALRGAGASYGIITTMRFQTQSAPSQATNYAYDWHLSDAEIANALIKLQAFCMSNLPAQFGMSSTLEKSDQDGKLLLIFTGAWYGPENDFAAVVHPFLSQMPPPARTSVKTTDWIASLKDLAGDQALSTSGVDLTAEHDTFYAKSITTPQYSPMSNSSIHAFSKYLYNQGIQSDTAWFVQVELYGGENSAVTAVSADETAFAQRAILFTIQFYASSSNFAPPYPNAGLSFLDNMVDSIIKNNPSGWNYGAYANYVDDRLSAPEWKSLYYNNHYQRLTQVKGVYDPQNVFVNPQSITEPTQSDKTKRDFSYF</sequence>
<dbReference type="InterPro" id="IPR036318">
    <property type="entry name" value="FAD-bd_PCMH-like_sf"/>
</dbReference>
<comment type="similarity">
    <text evidence="2">Belongs to the oxygen-dependent FAD-linked oxidoreductase family.</text>
</comment>
<reference evidence="8 9" key="1">
    <citation type="submission" date="2017-11" db="EMBL/GenBank/DDBJ databases">
        <title>De novo assembly and phasing of dikaryotic genomes from two isolates of Puccinia coronata f. sp. avenae, the causal agent of oat crown rust.</title>
        <authorList>
            <person name="Miller M.E."/>
            <person name="Zhang Y."/>
            <person name="Omidvar V."/>
            <person name="Sperschneider J."/>
            <person name="Schwessinger B."/>
            <person name="Raley C."/>
            <person name="Palmer J.M."/>
            <person name="Garnica D."/>
            <person name="Upadhyaya N."/>
            <person name="Rathjen J."/>
            <person name="Taylor J.M."/>
            <person name="Park R.F."/>
            <person name="Dodds P.N."/>
            <person name="Hirsch C.D."/>
            <person name="Kianian S.F."/>
            <person name="Figueroa M."/>
        </authorList>
    </citation>
    <scope>NUCLEOTIDE SEQUENCE [LARGE SCALE GENOMIC DNA]</scope>
    <source>
        <strain evidence="8">12NC29</strain>
    </source>
</reference>
<dbReference type="Pfam" id="PF01565">
    <property type="entry name" value="FAD_binding_4"/>
    <property type="match status" value="1"/>
</dbReference>
<evidence type="ECO:0000256" key="1">
    <source>
        <dbReference type="ARBA" id="ARBA00001974"/>
    </source>
</evidence>
<dbReference type="SUPFAM" id="SSF56176">
    <property type="entry name" value="FAD-binding/transporter-associated domain-like"/>
    <property type="match status" value="1"/>
</dbReference>
<dbReference type="InterPro" id="IPR050416">
    <property type="entry name" value="FAD-linked_Oxidoreductase"/>
</dbReference>
<protein>
    <recommendedName>
        <fullName evidence="7">FAD-binding PCMH-type domain-containing protein</fullName>
    </recommendedName>
</protein>
<dbReference type="PANTHER" id="PTHR42973:SF39">
    <property type="entry name" value="FAD-BINDING PCMH-TYPE DOMAIN-CONTAINING PROTEIN"/>
    <property type="match status" value="1"/>
</dbReference>
<keyword evidence="4" id="KW-0274">FAD</keyword>
<evidence type="ECO:0000256" key="3">
    <source>
        <dbReference type="ARBA" id="ARBA00022630"/>
    </source>
</evidence>
<comment type="caution">
    <text evidence="8">The sequence shown here is derived from an EMBL/GenBank/DDBJ whole genome shotgun (WGS) entry which is preliminary data.</text>
</comment>
<keyword evidence="6" id="KW-0732">Signal</keyword>
<dbReference type="STRING" id="200324.A0A2N5S9Z7"/>
<dbReference type="OrthoDB" id="407275at2759"/>
<evidence type="ECO:0000259" key="7">
    <source>
        <dbReference type="PROSITE" id="PS51387"/>
    </source>
</evidence>
<dbReference type="PROSITE" id="PS51387">
    <property type="entry name" value="FAD_PCMH"/>
    <property type="match status" value="1"/>
</dbReference>
<evidence type="ECO:0000256" key="4">
    <source>
        <dbReference type="ARBA" id="ARBA00022827"/>
    </source>
</evidence>
<accession>A0A2N5S9Z7</accession>
<dbReference type="GO" id="GO:0071949">
    <property type="term" value="F:FAD binding"/>
    <property type="evidence" value="ECO:0007669"/>
    <property type="project" value="InterPro"/>
</dbReference>
<dbReference type="EMBL" id="PGCJ01001077">
    <property type="protein sequence ID" value="PLW10044.1"/>
    <property type="molecule type" value="Genomic_DNA"/>
</dbReference>
<keyword evidence="3" id="KW-0285">Flavoprotein</keyword>
<evidence type="ECO:0000256" key="6">
    <source>
        <dbReference type="SAM" id="SignalP"/>
    </source>
</evidence>
<proteinExistence type="inferred from homology"/>
<dbReference type="GO" id="GO:0016491">
    <property type="term" value="F:oxidoreductase activity"/>
    <property type="evidence" value="ECO:0007669"/>
    <property type="project" value="UniProtKB-KW"/>
</dbReference>
<dbReference type="InterPro" id="IPR016169">
    <property type="entry name" value="FAD-bd_PCMH_sub2"/>
</dbReference>
<evidence type="ECO:0000313" key="8">
    <source>
        <dbReference type="EMBL" id="PLW10044.1"/>
    </source>
</evidence>
<dbReference type="InterPro" id="IPR012951">
    <property type="entry name" value="BBE"/>
</dbReference>
<dbReference type="InterPro" id="IPR016166">
    <property type="entry name" value="FAD-bd_PCMH"/>
</dbReference>
<dbReference type="Gene3D" id="3.40.462.20">
    <property type="match status" value="1"/>
</dbReference>
<organism evidence="8 9">
    <name type="scientific">Puccinia coronata f. sp. avenae</name>
    <dbReference type="NCBI Taxonomy" id="200324"/>
    <lineage>
        <taxon>Eukaryota</taxon>
        <taxon>Fungi</taxon>
        <taxon>Dikarya</taxon>
        <taxon>Basidiomycota</taxon>
        <taxon>Pucciniomycotina</taxon>
        <taxon>Pucciniomycetes</taxon>
        <taxon>Pucciniales</taxon>
        <taxon>Pucciniaceae</taxon>
        <taxon>Puccinia</taxon>
    </lineage>
</organism>
<evidence type="ECO:0000256" key="2">
    <source>
        <dbReference type="ARBA" id="ARBA00005466"/>
    </source>
</evidence>